<organism evidence="1">
    <name type="scientific">freshwater metagenome</name>
    <dbReference type="NCBI Taxonomy" id="449393"/>
    <lineage>
        <taxon>unclassified sequences</taxon>
        <taxon>metagenomes</taxon>
        <taxon>ecological metagenomes</taxon>
    </lineage>
</organism>
<dbReference type="EMBL" id="CAEZXP010000009">
    <property type="protein sequence ID" value="CAB4709294.1"/>
    <property type="molecule type" value="Genomic_DNA"/>
</dbReference>
<accession>A0A6J6QPF8</accession>
<gene>
    <name evidence="1" type="ORF">UFOPK2399_01893</name>
</gene>
<dbReference type="AlphaFoldDB" id="A0A6J6QPF8"/>
<evidence type="ECO:0000313" key="1">
    <source>
        <dbReference type="EMBL" id="CAB4709294.1"/>
    </source>
</evidence>
<sequence>MADDTTDVAALFARLKEEVRAGGPVAADQTPAQVRLSVRDQAERLWPVSAERPIVGKGGPIKGILRRLMRWYVEPTWADQRAFNSAVLKLIDDLDERIGRLERR</sequence>
<reference evidence="1" key="1">
    <citation type="submission" date="2020-05" db="EMBL/GenBank/DDBJ databases">
        <authorList>
            <person name="Chiriac C."/>
            <person name="Salcher M."/>
            <person name="Ghai R."/>
            <person name="Kavagutti S V."/>
        </authorList>
    </citation>
    <scope>NUCLEOTIDE SEQUENCE</scope>
</reference>
<name>A0A6J6QPF8_9ZZZZ</name>
<protein>
    <submittedName>
        <fullName evidence="1">Unannotated protein</fullName>
    </submittedName>
</protein>
<proteinExistence type="predicted"/>